<dbReference type="Proteomes" id="UP000254134">
    <property type="component" value="Unassembled WGS sequence"/>
</dbReference>
<evidence type="ECO:0000256" key="4">
    <source>
        <dbReference type="RuleBase" id="RU000363"/>
    </source>
</evidence>
<evidence type="ECO:0000313" key="7">
    <source>
        <dbReference type="Proteomes" id="UP000254134"/>
    </source>
</evidence>
<dbReference type="SMART" id="SM00822">
    <property type="entry name" value="PKS_KR"/>
    <property type="match status" value="1"/>
</dbReference>
<proteinExistence type="inferred from homology"/>
<name>A0A7M2Z157_9ACTN</name>
<dbReference type="OrthoDB" id="158573at2"/>
<organism evidence="6 7">
    <name type="scientific">Gaiella occulta</name>
    <dbReference type="NCBI Taxonomy" id="1002870"/>
    <lineage>
        <taxon>Bacteria</taxon>
        <taxon>Bacillati</taxon>
        <taxon>Actinomycetota</taxon>
        <taxon>Thermoleophilia</taxon>
        <taxon>Gaiellales</taxon>
        <taxon>Gaiellaceae</taxon>
        <taxon>Gaiella</taxon>
    </lineage>
</organism>
<comment type="caution">
    <text evidence="6">The sequence shown here is derived from an EMBL/GenBank/DDBJ whole genome shotgun (WGS) entry which is preliminary data.</text>
</comment>
<dbReference type="Pfam" id="PF00106">
    <property type="entry name" value="adh_short"/>
    <property type="match status" value="1"/>
</dbReference>
<dbReference type="InterPro" id="IPR057326">
    <property type="entry name" value="KR_dom"/>
</dbReference>
<gene>
    <name evidence="6" type="ORF">Gocc_0184</name>
</gene>
<evidence type="ECO:0000256" key="2">
    <source>
        <dbReference type="ARBA" id="ARBA00022857"/>
    </source>
</evidence>
<dbReference type="PRINTS" id="PR00081">
    <property type="entry name" value="GDHRDH"/>
</dbReference>
<reference evidence="7" key="2">
    <citation type="journal article" date="2019" name="MicrobiologyOpen">
        <title>High-quality draft genome sequence of Gaiella occulta isolated from a 150 meter deep mineral water borehole and comparison with the genome sequences of other deep-branching lineages of the phylum Actinobacteria.</title>
        <authorList>
            <person name="Severino R."/>
            <person name="Froufe H.J.C."/>
            <person name="Barroso C."/>
            <person name="Albuquerque L."/>
            <person name="Lobo-da-Cunha A."/>
            <person name="da Costa M.S."/>
            <person name="Egas C."/>
        </authorList>
    </citation>
    <scope>NUCLEOTIDE SEQUENCE [LARGE SCALE GENOMIC DNA]</scope>
    <source>
        <strain evidence="7">F2-233</strain>
    </source>
</reference>
<dbReference type="SUPFAM" id="SSF51735">
    <property type="entry name" value="NAD(P)-binding Rossmann-fold domains"/>
    <property type="match status" value="1"/>
</dbReference>
<reference evidence="6 7" key="1">
    <citation type="submission" date="2018-07" db="EMBL/GenBank/DDBJ databases">
        <title>High-quality-draft genome sequence of Gaiella occulta.</title>
        <authorList>
            <person name="Severino R."/>
            <person name="Froufe H.J.C."/>
            <person name="Rainey F.A."/>
            <person name="Barroso C."/>
            <person name="Albuquerque L."/>
            <person name="Lobo-Da-Cunha A."/>
            <person name="Da Costa M.S."/>
            <person name="Egas C."/>
        </authorList>
    </citation>
    <scope>NUCLEOTIDE SEQUENCE [LARGE SCALE GENOMIC DNA]</scope>
    <source>
        <strain evidence="6 7">F2-233</strain>
    </source>
</reference>
<protein>
    <submittedName>
        <fullName evidence="6">Short-chain dehydrogenase</fullName>
    </submittedName>
</protein>
<keyword evidence="2" id="KW-0521">NADP</keyword>
<dbReference type="FunFam" id="3.40.50.720:FF:000084">
    <property type="entry name" value="Short-chain dehydrogenase reductase"/>
    <property type="match status" value="1"/>
</dbReference>
<sequence>MPSALVTGGSSGIGLAIARMLRDEGYGLTLAARRRERLEAAQEELACTIVQADVSSEDDCTRMVAEHVERHGDLDVLVNSAGVGIAGLVGDTQTKHWDLQQSVNLRGAFLVTRAALPHLRTTRGHVINLASIAGTLPTPGLAAYGAAKAALIALTRSLDREEAAHGVRASALCPGFVDTPMAEWSGVPGNTMIQPQDCAEIVRALLRLSPHARVPVVVIERAGGDV</sequence>
<dbReference type="PRINTS" id="PR00080">
    <property type="entry name" value="SDRFAMILY"/>
</dbReference>
<evidence type="ECO:0000256" key="1">
    <source>
        <dbReference type="ARBA" id="ARBA00006484"/>
    </source>
</evidence>
<comment type="similarity">
    <text evidence="1 4">Belongs to the short-chain dehydrogenases/reductases (SDR) family.</text>
</comment>
<dbReference type="GO" id="GO:0016491">
    <property type="term" value="F:oxidoreductase activity"/>
    <property type="evidence" value="ECO:0007669"/>
    <property type="project" value="UniProtKB-KW"/>
</dbReference>
<dbReference type="PANTHER" id="PTHR43391:SF14">
    <property type="entry name" value="DEHYDROGENASE_REDUCTASE SDR FAMILY PROTEIN 7-LIKE"/>
    <property type="match status" value="1"/>
</dbReference>
<keyword evidence="3" id="KW-0560">Oxidoreductase</keyword>
<dbReference type="InterPro" id="IPR036291">
    <property type="entry name" value="NAD(P)-bd_dom_sf"/>
</dbReference>
<dbReference type="RefSeq" id="WP_114794655.1">
    <property type="nucleotide sequence ID" value="NZ_QQZY01000001.1"/>
</dbReference>
<feature type="domain" description="Ketoreductase" evidence="5">
    <location>
        <begin position="2"/>
        <end position="179"/>
    </location>
</feature>
<evidence type="ECO:0000256" key="3">
    <source>
        <dbReference type="ARBA" id="ARBA00023002"/>
    </source>
</evidence>
<dbReference type="EMBL" id="QQZY01000001">
    <property type="protein sequence ID" value="RDI75765.1"/>
    <property type="molecule type" value="Genomic_DNA"/>
</dbReference>
<dbReference type="Gene3D" id="3.40.50.720">
    <property type="entry name" value="NAD(P)-binding Rossmann-like Domain"/>
    <property type="match status" value="1"/>
</dbReference>
<dbReference type="InterPro" id="IPR002347">
    <property type="entry name" value="SDR_fam"/>
</dbReference>
<accession>A0A7M2Z157</accession>
<keyword evidence="7" id="KW-1185">Reference proteome</keyword>
<dbReference type="PANTHER" id="PTHR43391">
    <property type="entry name" value="RETINOL DEHYDROGENASE-RELATED"/>
    <property type="match status" value="1"/>
</dbReference>
<dbReference type="CDD" id="cd05233">
    <property type="entry name" value="SDR_c"/>
    <property type="match status" value="1"/>
</dbReference>
<evidence type="ECO:0000259" key="5">
    <source>
        <dbReference type="SMART" id="SM00822"/>
    </source>
</evidence>
<dbReference type="AlphaFoldDB" id="A0A7M2Z157"/>
<evidence type="ECO:0000313" key="6">
    <source>
        <dbReference type="EMBL" id="RDI75765.1"/>
    </source>
</evidence>